<accession>A0A7W9HSF6</accession>
<evidence type="ECO:0008006" key="5">
    <source>
        <dbReference type="Google" id="ProtNLM"/>
    </source>
</evidence>
<feature type="signal peptide" evidence="2">
    <location>
        <begin position="1"/>
        <end position="24"/>
    </location>
</feature>
<evidence type="ECO:0000313" key="3">
    <source>
        <dbReference type="EMBL" id="MBB5807637.1"/>
    </source>
</evidence>
<comment type="caution">
    <text evidence="3">The sequence shown here is derived from an EMBL/GenBank/DDBJ whole genome shotgun (WGS) entry which is preliminary data.</text>
</comment>
<protein>
    <recommendedName>
        <fullName evidence="5">Secreted protein</fullName>
    </recommendedName>
</protein>
<feature type="region of interest" description="Disordered" evidence="1">
    <location>
        <begin position="27"/>
        <end position="59"/>
    </location>
</feature>
<name>A0A7W9HSF6_9PSEU</name>
<keyword evidence="2" id="KW-0732">Signal</keyword>
<feature type="chain" id="PRO_5030590926" description="Secreted protein" evidence="2">
    <location>
        <begin position="25"/>
        <end position="112"/>
    </location>
</feature>
<evidence type="ECO:0000256" key="1">
    <source>
        <dbReference type="SAM" id="MobiDB-lite"/>
    </source>
</evidence>
<evidence type="ECO:0000256" key="2">
    <source>
        <dbReference type="SAM" id="SignalP"/>
    </source>
</evidence>
<reference evidence="3 4" key="1">
    <citation type="submission" date="2020-08" db="EMBL/GenBank/DDBJ databases">
        <title>Sequencing the genomes of 1000 actinobacteria strains.</title>
        <authorList>
            <person name="Klenk H.-P."/>
        </authorList>
    </citation>
    <scope>NUCLEOTIDE SEQUENCE [LARGE SCALE GENOMIC DNA]</scope>
    <source>
        <strain evidence="3 4">DSM 45486</strain>
    </source>
</reference>
<proteinExistence type="predicted"/>
<evidence type="ECO:0000313" key="4">
    <source>
        <dbReference type="Proteomes" id="UP000552097"/>
    </source>
</evidence>
<sequence length="112" mass="11816">MLKKASRVAAIVTGLMMVGAPAFAVTGEPDDHGDGYAPGHGHSGDGHWQPWIPEDDDDGAHVHQTGLINFAEDSDVLSNINICNVEVNVLAVPILSNNDEVVCINTDNDDNG</sequence>
<dbReference type="AlphaFoldDB" id="A0A7W9HSF6"/>
<dbReference type="Proteomes" id="UP000552097">
    <property type="component" value="Unassembled WGS sequence"/>
</dbReference>
<dbReference type="EMBL" id="JACHMO010000001">
    <property type="protein sequence ID" value="MBB5807637.1"/>
    <property type="molecule type" value="Genomic_DNA"/>
</dbReference>
<dbReference type="RefSeq" id="WP_184927664.1">
    <property type="nucleotide sequence ID" value="NZ_JACHMO010000001.1"/>
</dbReference>
<gene>
    <name evidence="3" type="ORF">F4560_007405</name>
</gene>
<organism evidence="3 4">
    <name type="scientific">Saccharothrix ecbatanensis</name>
    <dbReference type="NCBI Taxonomy" id="1105145"/>
    <lineage>
        <taxon>Bacteria</taxon>
        <taxon>Bacillati</taxon>
        <taxon>Actinomycetota</taxon>
        <taxon>Actinomycetes</taxon>
        <taxon>Pseudonocardiales</taxon>
        <taxon>Pseudonocardiaceae</taxon>
        <taxon>Saccharothrix</taxon>
    </lineage>
</organism>
<keyword evidence="4" id="KW-1185">Reference proteome</keyword>